<dbReference type="PROSITE" id="PS50977">
    <property type="entry name" value="HTH_TETR_2"/>
    <property type="match status" value="1"/>
</dbReference>
<dbReference type="PRINTS" id="PR00455">
    <property type="entry name" value="HTHTETR"/>
</dbReference>
<keyword evidence="1 2" id="KW-0238">DNA-binding</keyword>
<dbReference type="InterPro" id="IPR009057">
    <property type="entry name" value="Homeodomain-like_sf"/>
</dbReference>
<dbReference type="SUPFAM" id="SSF46689">
    <property type="entry name" value="Homeodomain-like"/>
    <property type="match status" value="1"/>
</dbReference>
<dbReference type="Gene3D" id="1.10.357.10">
    <property type="entry name" value="Tetracycline Repressor, domain 2"/>
    <property type="match status" value="1"/>
</dbReference>
<comment type="caution">
    <text evidence="4">The sequence shown here is derived from an EMBL/GenBank/DDBJ whole genome shotgun (WGS) entry which is preliminary data.</text>
</comment>
<evidence type="ECO:0000313" key="5">
    <source>
        <dbReference type="Proteomes" id="UP000745859"/>
    </source>
</evidence>
<evidence type="ECO:0000256" key="1">
    <source>
        <dbReference type="ARBA" id="ARBA00023125"/>
    </source>
</evidence>
<dbReference type="InterPro" id="IPR025722">
    <property type="entry name" value="TetR"/>
</dbReference>
<sequence length="205" mass="24557">MNTTKQKILKTSLDLFNQQGLYKVTLRRIAKEINISQGNLNYHYKKREDIIETLYFSLVADIDKTMLNINQNQINVKTLHQLSSAVLHLFYEYRFFLLDFTQIMREQPVVKTHYNQLVKIRKQQTLDLFNTLVANKLMRNEQFKNEFDDLYTRIQILSDFWMSSITIENTLIDKKTTDKYVKIITESIYPYLTKKGLDEYYLLLT</sequence>
<feature type="domain" description="HTH tetR-type" evidence="3">
    <location>
        <begin position="2"/>
        <end position="62"/>
    </location>
</feature>
<dbReference type="Pfam" id="PF13972">
    <property type="entry name" value="TetR"/>
    <property type="match status" value="1"/>
</dbReference>
<evidence type="ECO:0000259" key="3">
    <source>
        <dbReference type="PROSITE" id="PS50977"/>
    </source>
</evidence>
<dbReference type="EMBL" id="JAASQL010000004">
    <property type="protein sequence ID" value="NIJ46057.1"/>
    <property type="molecule type" value="Genomic_DNA"/>
</dbReference>
<feature type="DNA-binding region" description="H-T-H motif" evidence="2">
    <location>
        <begin position="25"/>
        <end position="44"/>
    </location>
</feature>
<dbReference type="PANTHER" id="PTHR43479:SF11">
    <property type="entry name" value="ACREF_ENVCD OPERON REPRESSOR-RELATED"/>
    <property type="match status" value="1"/>
</dbReference>
<reference evidence="4 5" key="1">
    <citation type="submission" date="2020-03" db="EMBL/GenBank/DDBJ databases">
        <title>Genomic Encyclopedia of Type Strains, Phase IV (KMG-IV): sequencing the most valuable type-strain genomes for metagenomic binning, comparative biology and taxonomic classification.</title>
        <authorList>
            <person name="Goeker M."/>
        </authorList>
    </citation>
    <scope>NUCLEOTIDE SEQUENCE [LARGE SCALE GENOMIC DNA]</scope>
    <source>
        <strain evidence="4 5">DSM 101599</strain>
    </source>
</reference>
<evidence type="ECO:0000313" key="4">
    <source>
        <dbReference type="EMBL" id="NIJ46057.1"/>
    </source>
</evidence>
<dbReference type="Pfam" id="PF00440">
    <property type="entry name" value="TetR_N"/>
    <property type="match status" value="1"/>
</dbReference>
<dbReference type="PANTHER" id="PTHR43479">
    <property type="entry name" value="ACREF/ENVCD OPERON REPRESSOR-RELATED"/>
    <property type="match status" value="1"/>
</dbReference>
<keyword evidence="5" id="KW-1185">Reference proteome</keyword>
<dbReference type="InterPro" id="IPR050624">
    <property type="entry name" value="HTH-type_Tx_Regulator"/>
</dbReference>
<proteinExistence type="predicted"/>
<dbReference type="InterPro" id="IPR001647">
    <property type="entry name" value="HTH_TetR"/>
</dbReference>
<evidence type="ECO:0000256" key="2">
    <source>
        <dbReference type="PROSITE-ProRule" id="PRU00335"/>
    </source>
</evidence>
<dbReference type="RefSeq" id="WP_167189375.1">
    <property type="nucleotide sequence ID" value="NZ_JAASQL010000004.1"/>
</dbReference>
<gene>
    <name evidence="4" type="ORF">FHR24_002535</name>
</gene>
<dbReference type="Proteomes" id="UP000745859">
    <property type="component" value="Unassembled WGS sequence"/>
</dbReference>
<name>A0ABX0UB59_9FLAO</name>
<organism evidence="4 5">
    <name type="scientific">Wenyingzhuangia heitensis</name>
    <dbReference type="NCBI Taxonomy" id="1487859"/>
    <lineage>
        <taxon>Bacteria</taxon>
        <taxon>Pseudomonadati</taxon>
        <taxon>Bacteroidota</taxon>
        <taxon>Flavobacteriia</taxon>
        <taxon>Flavobacteriales</taxon>
        <taxon>Flavobacteriaceae</taxon>
        <taxon>Wenyingzhuangia</taxon>
    </lineage>
</organism>
<protein>
    <submittedName>
        <fullName evidence="4">AcrR family transcriptional regulator</fullName>
    </submittedName>
</protein>
<accession>A0ABX0UB59</accession>